<dbReference type="PANTHER" id="PTHR48094:SF12">
    <property type="entry name" value="PARKINSON DISEASE PROTEIN 7 HOMOLOG"/>
    <property type="match status" value="1"/>
</dbReference>
<evidence type="ECO:0000313" key="3">
    <source>
        <dbReference type="Proteomes" id="UP000002439"/>
    </source>
</evidence>
<dbReference type="Proteomes" id="UP000002439">
    <property type="component" value="Chromosome"/>
</dbReference>
<dbReference type="STRING" id="178306.PAE1683"/>
<dbReference type="InParanoid" id="Q8ZWP6"/>
<dbReference type="InterPro" id="IPR050325">
    <property type="entry name" value="Prot/Nucl_acid_deglycase"/>
</dbReference>
<organism evidence="2 3">
    <name type="scientific">Pyrobaculum aerophilum (strain ATCC 51768 / DSM 7523 / JCM 9630 / CIP 104966 / NBRC 100827 / IM2)</name>
    <dbReference type="NCBI Taxonomy" id="178306"/>
    <lineage>
        <taxon>Archaea</taxon>
        <taxon>Thermoproteota</taxon>
        <taxon>Thermoprotei</taxon>
        <taxon>Thermoproteales</taxon>
        <taxon>Thermoproteaceae</taxon>
        <taxon>Pyrobaculum</taxon>
    </lineage>
</organism>
<keyword evidence="3" id="KW-1185">Reference proteome</keyword>
<dbReference type="Pfam" id="PF01965">
    <property type="entry name" value="DJ-1_PfpI"/>
    <property type="match status" value="1"/>
</dbReference>
<dbReference type="HOGENOM" id="CLU_1536745_0_0_2"/>
<dbReference type="EMBL" id="AE009441">
    <property type="protein sequence ID" value="AAL63654.1"/>
    <property type="molecule type" value="Genomic_DNA"/>
</dbReference>
<reference evidence="2 3" key="1">
    <citation type="journal article" date="2002" name="Proc. Natl. Acad. Sci. U.S.A.">
        <title>Genome sequence of the hyperthermophilic crenarchaeon Pyrobaculum aerophilum.</title>
        <authorList>
            <person name="Fitz-Gibbon S.T."/>
            <person name="Ladner H."/>
            <person name="Kim U.J."/>
            <person name="Stetter K.O."/>
            <person name="Simon M.I."/>
            <person name="Miller J.H."/>
        </authorList>
    </citation>
    <scope>NUCLEOTIDE SEQUENCE [LARGE SCALE GENOMIC DNA]</scope>
    <source>
        <strain evidence="3">ATCC 51768 / DSM 7523 / JCM 9630 / CIP 104966 / NBRC 100827 / IM2</strain>
    </source>
</reference>
<accession>Q8ZWP6</accession>
<dbReference type="InterPro" id="IPR002818">
    <property type="entry name" value="DJ-1/PfpI"/>
</dbReference>
<dbReference type="SUPFAM" id="SSF52317">
    <property type="entry name" value="Class I glutamine amidotransferase-like"/>
    <property type="match status" value="1"/>
</dbReference>
<dbReference type="PATRIC" id="fig|178306.9.peg.1246"/>
<dbReference type="KEGG" id="pai:PAE1683"/>
<dbReference type="PANTHER" id="PTHR48094">
    <property type="entry name" value="PROTEIN/NUCLEIC ACID DEGLYCASE DJ-1-RELATED"/>
    <property type="match status" value="1"/>
</dbReference>
<dbReference type="GO" id="GO:0005737">
    <property type="term" value="C:cytoplasm"/>
    <property type="evidence" value="ECO:0000318"/>
    <property type="project" value="GO_Central"/>
</dbReference>
<dbReference type="Gene3D" id="3.40.50.880">
    <property type="match status" value="1"/>
</dbReference>
<evidence type="ECO:0000313" key="2">
    <source>
        <dbReference type="EMBL" id="AAL63654.1"/>
    </source>
</evidence>
<protein>
    <recommendedName>
        <fullName evidence="1">DJ-1/PfpI domain-containing protein</fullName>
    </recommendedName>
</protein>
<dbReference type="AlphaFoldDB" id="Q8ZWP6"/>
<dbReference type="InterPro" id="IPR029062">
    <property type="entry name" value="Class_I_gatase-like"/>
</dbReference>
<proteinExistence type="predicted"/>
<feature type="domain" description="DJ-1/PfpI" evidence="1">
    <location>
        <begin position="6"/>
        <end position="174"/>
    </location>
</feature>
<dbReference type="eggNOG" id="arCOG00769">
    <property type="taxonomic scope" value="Archaea"/>
</dbReference>
<sequence length="187" mass="20795">MRGMPKALIFVIDMAKREEYSVLKNFLTKGGFEAVAAVGSRDVNINYNIDFMTMSVDQVAKVAEEFDLLALAGGYKIYYHVLRKKPPLKIWDLNIDLEKLNALIQHFYKTGKTIIAPLAVPGYLAQLGLLKGKDATVYPITELIKILRDNGANFVNKPVVKSGGVITAKDITTTGEKEFLTILRETT</sequence>
<name>Q8ZWP6_PYRAE</name>
<evidence type="ECO:0000259" key="1">
    <source>
        <dbReference type="Pfam" id="PF01965"/>
    </source>
</evidence>
<dbReference type="EnsemblBacteria" id="AAL63654">
    <property type="protein sequence ID" value="AAL63654"/>
    <property type="gene ID" value="PAE1683"/>
</dbReference>
<gene>
    <name evidence="2" type="ordered locus">PAE1683</name>
</gene>